<dbReference type="Gene3D" id="1.10.357.10">
    <property type="entry name" value="Tetracycline Repressor, domain 2"/>
    <property type="match status" value="1"/>
</dbReference>
<dbReference type="OrthoDB" id="7186128at2"/>
<name>E3J6A8_PSEI1</name>
<dbReference type="GO" id="GO:0000976">
    <property type="term" value="F:transcription cis-regulatory region binding"/>
    <property type="evidence" value="ECO:0007669"/>
    <property type="project" value="TreeGrafter"/>
</dbReference>
<dbReference type="InterPro" id="IPR009057">
    <property type="entry name" value="Homeodomain-like_sf"/>
</dbReference>
<dbReference type="AlphaFoldDB" id="E3J6A8"/>
<keyword evidence="8" id="KW-1185">Reference proteome</keyword>
<dbReference type="InterPro" id="IPR039536">
    <property type="entry name" value="TetR_C_Proteobacteria"/>
</dbReference>
<feature type="domain" description="HTH tetR-type" evidence="6">
    <location>
        <begin position="22"/>
        <end position="82"/>
    </location>
</feature>
<dbReference type="GO" id="GO:0003700">
    <property type="term" value="F:DNA-binding transcription factor activity"/>
    <property type="evidence" value="ECO:0007669"/>
    <property type="project" value="TreeGrafter"/>
</dbReference>
<evidence type="ECO:0000313" key="7">
    <source>
        <dbReference type="EMBL" id="ADP79535.1"/>
    </source>
</evidence>
<proteinExistence type="predicted"/>
<reference evidence="7 8" key="1">
    <citation type="submission" date="2010-10" db="EMBL/GenBank/DDBJ databases">
        <title>Complete sequence of Frankia sp. EuI1c.</title>
        <authorList>
            <consortium name="US DOE Joint Genome Institute"/>
            <person name="Lucas S."/>
            <person name="Copeland A."/>
            <person name="Lapidus A."/>
            <person name="Cheng J.-F."/>
            <person name="Bruce D."/>
            <person name="Goodwin L."/>
            <person name="Pitluck S."/>
            <person name="Chertkov O."/>
            <person name="Detter J.C."/>
            <person name="Han C."/>
            <person name="Tapia R."/>
            <person name="Land M."/>
            <person name="Hauser L."/>
            <person name="Jeffries C."/>
            <person name="Kyrpides N."/>
            <person name="Ivanova N."/>
            <person name="Mikhailova N."/>
            <person name="Beauchemin N."/>
            <person name="Sen A."/>
            <person name="Sur S.A."/>
            <person name="Gtari M."/>
            <person name="Wall L."/>
            <person name="Tisa L."/>
            <person name="Woyke T."/>
        </authorList>
    </citation>
    <scope>NUCLEOTIDE SEQUENCE [LARGE SCALE GENOMIC DNA]</scope>
    <source>
        <strain evidence="8">DSM 45817 / CECT 9037 / EuI1c</strain>
    </source>
</reference>
<dbReference type="InterPro" id="IPR036271">
    <property type="entry name" value="Tet_transcr_reg_TetR-rel_C_sf"/>
</dbReference>
<dbReference type="InterPro" id="IPR050109">
    <property type="entry name" value="HTH-type_TetR-like_transc_reg"/>
</dbReference>
<dbReference type="PRINTS" id="PR00455">
    <property type="entry name" value="HTHTETR"/>
</dbReference>
<evidence type="ECO:0000256" key="4">
    <source>
        <dbReference type="PROSITE-ProRule" id="PRU00335"/>
    </source>
</evidence>
<accession>E3J6A8</accession>
<dbReference type="eggNOG" id="COG1309">
    <property type="taxonomic scope" value="Bacteria"/>
</dbReference>
<gene>
    <name evidence="7" type="ordered locus">FraEuI1c_1472</name>
</gene>
<feature type="DNA-binding region" description="H-T-H motif" evidence="4">
    <location>
        <begin position="45"/>
        <end position="64"/>
    </location>
</feature>
<dbReference type="PANTHER" id="PTHR30055">
    <property type="entry name" value="HTH-TYPE TRANSCRIPTIONAL REGULATOR RUTR"/>
    <property type="match status" value="1"/>
</dbReference>
<dbReference type="InParanoid" id="E3J6A8"/>
<dbReference type="SUPFAM" id="SSF46689">
    <property type="entry name" value="Homeodomain-like"/>
    <property type="match status" value="1"/>
</dbReference>
<organism evidence="7 8">
    <name type="scientific">Pseudofrankia inefficax (strain DSM 45817 / CECT 9037 / DDB 130130 / EuI1c)</name>
    <name type="common">Frankia inefficax</name>
    <dbReference type="NCBI Taxonomy" id="298654"/>
    <lineage>
        <taxon>Bacteria</taxon>
        <taxon>Bacillati</taxon>
        <taxon>Actinomycetota</taxon>
        <taxon>Actinomycetes</taxon>
        <taxon>Frankiales</taxon>
        <taxon>Frankiaceae</taxon>
        <taxon>Pseudofrankia</taxon>
    </lineage>
</organism>
<dbReference type="Proteomes" id="UP000002484">
    <property type="component" value="Chromosome"/>
</dbReference>
<sequence>MDGSRAAQTRLPRGRPTSADAARLDRDVRESALRLFLEHGYEATTMAAIAQAAGTTKATLYARFPSKEAVFERAFEWAMGRSDWPVPEPELPDSDSLEETLTAIAEAAVRRALDPQMVAVFKIAIAQEARFPALGRRARLVHWPRQRQVADLLRRHAAAGAIVADEPEILAGHFLAMVATAPSLFAAFGVTRDPATQKVERQVAVELFVRALRP</sequence>
<dbReference type="STRING" id="298654.FraEuI1c_1472"/>
<evidence type="ECO:0000256" key="5">
    <source>
        <dbReference type="SAM" id="MobiDB-lite"/>
    </source>
</evidence>
<evidence type="ECO:0000256" key="2">
    <source>
        <dbReference type="ARBA" id="ARBA00023125"/>
    </source>
</evidence>
<keyword evidence="1" id="KW-0805">Transcription regulation</keyword>
<dbReference type="EMBL" id="CP002299">
    <property type="protein sequence ID" value="ADP79535.1"/>
    <property type="molecule type" value="Genomic_DNA"/>
</dbReference>
<evidence type="ECO:0000313" key="8">
    <source>
        <dbReference type="Proteomes" id="UP000002484"/>
    </source>
</evidence>
<dbReference type="Pfam" id="PF14246">
    <property type="entry name" value="TetR_C_7"/>
    <property type="match status" value="1"/>
</dbReference>
<feature type="region of interest" description="Disordered" evidence="5">
    <location>
        <begin position="1"/>
        <end position="20"/>
    </location>
</feature>
<keyword evidence="3" id="KW-0804">Transcription</keyword>
<dbReference type="InterPro" id="IPR001647">
    <property type="entry name" value="HTH_TetR"/>
</dbReference>
<dbReference type="PROSITE" id="PS50977">
    <property type="entry name" value="HTH_TETR_2"/>
    <property type="match status" value="1"/>
</dbReference>
<dbReference type="KEGG" id="fri:FraEuI1c_1472"/>
<dbReference type="HOGENOM" id="CLU_069356_27_1_11"/>
<dbReference type="Pfam" id="PF00440">
    <property type="entry name" value="TetR_N"/>
    <property type="match status" value="1"/>
</dbReference>
<protein>
    <submittedName>
        <fullName evidence="7">Regulatory protein TetR</fullName>
    </submittedName>
</protein>
<dbReference type="RefSeq" id="WP_013422655.1">
    <property type="nucleotide sequence ID" value="NC_014666.1"/>
</dbReference>
<dbReference type="PANTHER" id="PTHR30055:SF234">
    <property type="entry name" value="HTH-TYPE TRANSCRIPTIONAL REGULATOR BETI"/>
    <property type="match status" value="1"/>
</dbReference>
<dbReference type="SUPFAM" id="SSF48498">
    <property type="entry name" value="Tetracyclin repressor-like, C-terminal domain"/>
    <property type="match status" value="1"/>
</dbReference>
<evidence type="ECO:0000256" key="3">
    <source>
        <dbReference type="ARBA" id="ARBA00023163"/>
    </source>
</evidence>
<evidence type="ECO:0000259" key="6">
    <source>
        <dbReference type="PROSITE" id="PS50977"/>
    </source>
</evidence>
<evidence type="ECO:0000256" key="1">
    <source>
        <dbReference type="ARBA" id="ARBA00023015"/>
    </source>
</evidence>
<dbReference type="Gene3D" id="1.10.10.60">
    <property type="entry name" value="Homeodomain-like"/>
    <property type="match status" value="1"/>
</dbReference>
<keyword evidence="2 4" id="KW-0238">DNA-binding</keyword>